<keyword evidence="3" id="KW-1185">Reference proteome</keyword>
<proteinExistence type="predicted"/>
<organism evidence="2 3">
    <name type="scientific">Rhodopirellula baltica (strain DSM 10527 / NCIMB 13988 / SH1)</name>
    <dbReference type="NCBI Taxonomy" id="243090"/>
    <lineage>
        <taxon>Bacteria</taxon>
        <taxon>Pseudomonadati</taxon>
        <taxon>Planctomycetota</taxon>
        <taxon>Planctomycetia</taxon>
        <taxon>Pirellulales</taxon>
        <taxon>Pirellulaceae</taxon>
        <taxon>Rhodopirellula</taxon>
    </lineage>
</organism>
<dbReference type="Proteomes" id="UP000001025">
    <property type="component" value="Chromosome"/>
</dbReference>
<feature type="compositionally biased region" description="Basic and acidic residues" evidence="1">
    <location>
        <begin position="51"/>
        <end position="61"/>
    </location>
</feature>
<feature type="region of interest" description="Disordered" evidence="1">
    <location>
        <begin position="19"/>
        <end position="80"/>
    </location>
</feature>
<dbReference type="HOGENOM" id="CLU_2587351_0_0_0"/>
<protein>
    <submittedName>
        <fullName evidence="2">Uncharacterized protein</fullName>
    </submittedName>
</protein>
<dbReference type="STRING" id="243090.RB5595"/>
<gene>
    <name evidence="2" type="ordered locus">RB5595</name>
</gene>
<evidence type="ECO:0000313" key="2">
    <source>
        <dbReference type="EMBL" id="CAD74325.1"/>
    </source>
</evidence>
<accession>Q7URL3</accession>
<reference evidence="2 3" key="1">
    <citation type="journal article" date="2003" name="Proc. Natl. Acad. Sci. U.S.A.">
        <title>Complete genome sequence of the marine planctomycete Pirellula sp. strain 1.</title>
        <authorList>
            <person name="Gloeckner F.O."/>
            <person name="Kube M."/>
            <person name="Bauer M."/>
            <person name="Teeling H."/>
            <person name="Lombardot T."/>
            <person name="Ludwig W."/>
            <person name="Gade D."/>
            <person name="Beck A."/>
            <person name="Borzym K."/>
            <person name="Heitmann K."/>
            <person name="Rabus R."/>
            <person name="Schlesner H."/>
            <person name="Amann R."/>
            <person name="Reinhardt R."/>
        </authorList>
    </citation>
    <scope>NUCLEOTIDE SEQUENCE [LARGE SCALE GENOMIC DNA]</scope>
    <source>
        <strain evidence="3">DSM 10527 / NCIMB 13988 / SH1</strain>
    </source>
</reference>
<evidence type="ECO:0000313" key="3">
    <source>
        <dbReference type="Proteomes" id="UP000001025"/>
    </source>
</evidence>
<sequence length="80" mass="9040">MTGHLAKRSPRSFNIDCVERQSLSKNANPPREAYSNTDGRRLRFRRLFTMETKKPKNDEGLAKGFSQGSGEDNNVLPNNS</sequence>
<name>Q7URL3_RHOBA</name>
<dbReference type="InParanoid" id="Q7URL3"/>
<evidence type="ECO:0000256" key="1">
    <source>
        <dbReference type="SAM" id="MobiDB-lite"/>
    </source>
</evidence>
<dbReference type="KEGG" id="rba:RB5595"/>
<feature type="compositionally biased region" description="Polar residues" evidence="1">
    <location>
        <begin position="66"/>
        <end position="80"/>
    </location>
</feature>
<dbReference type="EMBL" id="BX294142">
    <property type="protein sequence ID" value="CAD74325.1"/>
    <property type="molecule type" value="Genomic_DNA"/>
</dbReference>
<dbReference type="EnsemblBacteria" id="CAD74325">
    <property type="protein sequence ID" value="CAD74325"/>
    <property type="gene ID" value="RB5595"/>
</dbReference>
<dbReference type="PATRIC" id="fig|243090.15.peg.2683"/>
<dbReference type="AlphaFoldDB" id="Q7URL3"/>